<evidence type="ECO:0000256" key="1">
    <source>
        <dbReference type="SAM" id="Phobius"/>
    </source>
</evidence>
<dbReference type="InterPro" id="IPR018729">
    <property type="entry name" value="DUF2269_transmembrane"/>
</dbReference>
<sequence length="159" mass="17575">MSMEIIIVKTLHILSSTLLFGTGIGTAFYLLVSSWSRDAHVVASVARYVVIADWIFTATTIVFQPLSGIYLARLMGLSLLTPWLYWSIVLYLIAALCWLPVVWLQIRLRDIAIDAAARGVELPRSYASHLGCWAALGVPALFSFLAIFYLMVAKPALQG</sequence>
<dbReference type="RefSeq" id="WP_332617433.1">
    <property type="nucleotide sequence ID" value="NZ_JAXGFP010000006.1"/>
</dbReference>
<comment type="caution">
    <text evidence="2">The sequence shown here is derived from an EMBL/GenBank/DDBJ whole genome shotgun (WGS) entry which is preliminary data.</text>
</comment>
<evidence type="ECO:0000313" key="2">
    <source>
        <dbReference type="EMBL" id="MEG3184677.1"/>
    </source>
</evidence>
<protein>
    <submittedName>
        <fullName evidence="2">DUF2269 domain-containing protein</fullName>
    </submittedName>
</protein>
<name>A0ABU7Z0C6_9GAMM</name>
<keyword evidence="1" id="KW-0812">Transmembrane</keyword>
<feature type="transmembrane region" description="Helical" evidence="1">
    <location>
        <begin position="12"/>
        <end position="31"/>
    </location>
</feature>
<reference evidence="2 3" key="1">
    <citation type="journal article" date="2016" name="Int. J. Syst. Evol. Microbiol.">
        <title>Lysobacter erysipheiresistens sp. nov., an antagonist of powdery mildew, isolated from tobacco-cultivated soil.</title>
        <authorList>
            <person name="Xie B."/>
            <person name="Li T."/>
            <person name="Lin X."/>
            <person name="Wang C.J."/>
            <person name="Chen Y.J."/>
            <person name="Liu W.J."/>
            <person name="Zhao Z.W."/>
        </authorList>
    </citation>
    <scope>NUCLEOTIDE SEQUENCE [LARGE SCALE GENOMIC DNA]</scope>
    <source>
        <strain evidence="2 3">RS-LYSO-3</strain>
    </source>
</reference>
<keyword evidence="1" id="KW-1133">Transmembrane helix</keyword>
<keyword evidence="3" id="KW-1185">Reference proteome</keyword>
<dbReference type="EMBL" id="JAXGFP010000006">
    <property type="protein sequence ID" value="MEG3184677.1"/>
    <property type="molecule type" value="Genomic_DNA"/>
</dbReference>
<accession>A0ABU7Z0C6</accession>
<gene>
    <name evidence="2" type="ORF">SNE34_11715</name>
</gene>
<organism evidence="2 3">
    <name type="scientific">Novilysobacter erysipheiresistens</name>
    <dbReference type="NCBI Taxonomy" id="1749332"/>
    <lineage>
        <taxon>Bacteria</taxon>
        <taxon>Pseudomonadati</taxon>
        <taxon>Pseudomonadota</taxon>
        <taxon>Gammaproteobacteria</taxon>
        <taxon>Lysobacterales</taxon>
        <taxon>Lysobacteraceae</taxon>
        <taxon>Novilysobacter</taxon>
    </lineage>
</organism>
<dbReference type="Proteomes" id="UP001355056">
    <property type="component" value="Unassembled WGS sequence"/>
</dbReference>
<evidence type="ECO:0000313" key="3">
    <source>
        <dbReference type="Proteomes" id="UP001355056"/>
    </source>
</evidence>
<dbReference type="Pfam" id="PF10027">
    <property type="entry name" value="DUF2269"/>
    <property type="match status" value="1"/>
</dbReference>
<feature type="transmembrane region" description="Helical" evidence="1">
    <location>
        <begin position="51"/>
        <end position="71"/>
    </location>
</feature>
<keyword evidence="1" id="KW-0472">Membrane</keyword>
<feature type="transmembrane region" description="Helical" evidence="1">
    <location>
        <begin position="126"/>
        <end position="152"/>
    </location>
</feature>
<feature type="transmembrane region" description="Helical" evidence="1">
    <location>
        <begin position="83"/>
        <end position="106"/>
    </location>
</feature>
<proteinExistence type="predicted"/>